<evidence type="ECO:0000313" key="7">
    <source>
        <dbReference type="EMBL" id="TVU05794.1"/>
    </source>
</evidence>
<protein>
    <recommendedName>
        <fullName evidence="6">Disease resistance N-terminal domain-containing protein</fullName>
    </recommendedName>
</protein>
<evidence type="ECO:0000256" key="3">
    <source>
        <dbReference type="ARBA" id="ARBA00022737"/>
    </source>
</evidence>
<proteinExistence type="inferred from homology"/>
<dbReference type="InterPro" id="IPR041118">
    <property type="entry name" value="Rx_N"/>
</dbReference>
<comment type="caution">
    <text evidence="7">The sequence shown here is derived from an EMBL/GenBank/DDBJ whole genome shotgun (WGS) entry which is preliminary data.</text>
</comment>
<dbReference type="OrthoDB" id="666944at2759"/>
<feature type="non-terminal residue" evidence="7">
    <location>
        <position position="1"/>
    </location>
</feature>
<dbReference type="AlphaFoldDB" id="A0A5J9T3E2"/>
<keyword evidence="8" id="KW-1185">Reference proteome</keyword>
<dbReference type="Pfam" id="PF18052">
    <property type="entry name" value="Rx_N"/>
    <property type="match status" value="1"/>
</dbReference>
<keyword evidence="3" id="KW-0677">Repeat</keyword>
<dbReference type="GO" id="GO:0006952">
    <property type="term" value="P:defense response"/>
    <property type="evidence" value="ECO:0007669"/>
    <property type="project" value="UniProtKB-KW"/>
</dbReference>
<evidence type="ECO:0000256" key="2">
    <source>
        <dbReference type="ARBA" id="ARBA00022614"/>
    </source>
</evidence>
<gene>
    <name evidence="7" type="ORF">EJB05_48977</name>
</gene>
<keyword evidence="4" id="KW-0547">Nucleotide-binding</keyword>
<reference evidence="7 8" key="1">
    <citation type="journal article" date="2019" name="Sci. Rep.">
        <title>A high-quality genome of Eragrostis curvula grass provides insights into Poaceae evolution and supports new strategies to enhance forage quality.</title>
        <authorList>
            <person name="Carballo J."/>
            <person name="Santos B.A.C.M."/>
            <person name="Zappacosta D."/>
            <person name="Garbus I."/>
            <person name="Selva J.P."/>
            <person name="Gallo C.A."/>
            <person name="Diaz A."/>
            <person name="Albertini E."/>
            <person name="Caccamo M."/>
            <person name="Echenique V."/>
        </authorList>
    </citation>
    <scope>NUCLEOTIDE SEQUENCE [LARGE SCALE GENOMIC DNA]</scope>
    <source>
        <strain evidence="8">cv. Victoria</strain>
        <tissue evidence="7">Leaf</tissue>
    </source>
</reference>
<evidence type="ECO:0000259" key="6">
    <source>
        <dbReference type="Pfam" id="PF18052"/>
    </source>
</evidence>
<keyword evidence="2" id="KW-0433">Leucine-rich repeat</keyword>
<name>A0A5J9T3E2_9POAL</name>
<sequence length="103" mass="11273">MVAVGELLASALVKIAIDKLCSAILGKASSMWNISKHLKDMKVTLETIGAVLHDAERRSIKEEEVRLWLKRLKAATYDISDMVDDFEASTQAAGQEGRNAVNS</sequence>
<dbReference type="EMBL" id="RWGY01000051">
    <property type="protein sequence ID" value="TVU05794.1"/>
    <property type="molecule type" value="Genomic_DNA"/>
</dbReference>
<accession>A0A5J9T3E2</accession>
<organism evidence="7 8">
    <name type="scientific">Eragrostis curvula</name>
    <name type="common">weeping love grass</name>
    <dbReference type="NCBI Taxonomy" id="38414"/>
    <lineage>
        <taxon>Eukaryota</taxon>
        <taxon>Viridiplantae</taxon>
        <taxon>Streptophyta</taxon>
        <taxon>Embryophyta</taxon>
        <taxon>Tracheophyta</taxon>
        <taxon>Spermatophyta</taxon>
        <taxon>Magnoliopsida</taxon>
        <taxon>Liliopsida</taxon>
        <taxon>Poales</taxon>
        <taxon>Poaceae</taxon>
        <taxon>PACMAD clade</taxon>
        <taxon>Chloridoideae</taxon>
        <taxon>Eragrostideae</taxon>
        <taxon>Eragrostidinae</taxon>
        <taxon>Eragrostis</taxon>
    </lineage>
</organism>
<evidence type="ECO:0000256" key="5">
    <source>
        <dbReference type="ARBA" id="ARBA00022821"/>
    </source>
</evidence>
<evidence type="ECO:0000256" key="4">
    <source>
        <dbReference type="ARBA" id="ARBA00022741"/>
    </source>
</evidence>
<dbReference type="GO" id="GO:0000166">
    <property type="term" value="F:nucleotide binding"/>
    <property type="evidence" value="ECO:0007669"/>
    <property type="project" value="UniProtKB-KW"/>
</dbReference>
<feature type="domain" description="Disease resistance N-terminal" evidence="6">
    <location>
        <begin position="13"/>
        <end position="95"/>
    </location>
</feature>
<dbReference type="Gene3D" id="1.20.5.4130">
    <property type="match status" value="1"/>
</dbReference>
<keyword evidence="5" id="KW-0611">Plant defense</keyword>
<comment type="similarity">
    <text evidence="1">Belongs to the disease resistance NB-LRR family.</text>
</comment>
<evidence type="ECO:0000313" key="8">
    <source>
        <dbReference type="Proteomes" id="UP000324897"/>
    </source>
</evidence>
<evidence type="ECO:0000256" key="1">
    <source>
        <dbReference type="ARBA" id="ARBA00008894"/>
    </source>
</evidence>
<dbReference type="Proteomes" id="UP000324897">
    <property type="component" value="Unassembled WGS sequence"/>
</dbReference>
<dbReference type="Gramene" id="TVU05794">
    <property type="protein sequence ID" value="TVU05794"/>
    <property type="gene ID" value="EJB05_48977"/>
</dbReference>